<accession>A0A9P0N490</accession>
<organism evidence="2 3">
    <name type="scientific">Spodoptera littoralis</name>
    <name type="common">Egyptian cotton leafworm</name>
    <dbReference type="NCBI Taxonomy" id="7109"/>
    <lineage>
        <taxon>Eukaryota</taxon>
        <taxon>Metazoa</taxon>
        <taxon>Ecdysozoa</taxon>
        <taxon>Arthropoda</taxon>
        <taxon>Hexapoda</taxon>
        <taxon>Insecta</taxon>
        <taxon>Pterygota</taxon>
        <taxon>Neoptera</taxon>
        <taxon>Endopterygota</taxon>
        <taxon>Lepidoptera</taxon>
        <taxon>Glossata</taxon>
        <taxon>Ditrysia</taxon>
        <taxon>Noctuoidea</taxon>
        <taxon>Noctuidae</taxon>
        <taxon>Amphipyrinae</taxon>
        <taxon>Spodoptera</taxon>
    </lineage>
</organism>
<dbReference type="GO" id="GO:1902936">
    <property type="term" value="F:phosphatidylinositol bisphosphate binding"/>
    <property type="evidence" value="ECO:0007669"/>
    <property type="project" value="TreeGrafter"/>
</dbReference>
<dbReference type="PROSITE" id="PS50191">
    <property type="entry name" value="CRAL_TRIO"/>
    <property type="match status" value="1"/>
</dbReference>
<dbReference type="PRINTS" id="PR00180">
    <property type="entry name" value="CRETINALDHBP"/>
</dbReference>
<feature type="domain" description="CRAL-TRIO" evidence="1">
    <location>
        <begin position="138"/>
        <end position="320"/>
    </location>
</feature>
<dbReference type="PANTHER" id="PTHR10174">
    <property type="entry name" value="ALPHA-TOCOPHEROL TRANSFER PROTEIN-RELATED"/>
    <property type="match status" value="1"/>
</dbReference>
<reference evidence="2" key="1">
    <citation type="submission" date="2022-02" db="EMBL/GenBank/DDBJ databases">
        <authorList>
            <person name="King R."/>
        </authorList>
    </citation>
    <scope>NUCLEOTIDE SEQUENCE</scope>
</reference>
<dbReference type="InterPro" id="IPR001251">
    <property type="entry name" value="CRAL-TRIO_dom"/>
</dbReference>
<dbReference type="Gene3D" id="3.40.525.10">
    <property type="entry name" value="CRAL-TRIO lipid binding domain"/>
    <property type="match status" value="1"/>
</dbReference>
<gene>
    <name evidence="2" type="ORF">SPLIT_LOCUS6321</name>
</gene>
<dbReference type="PANTHER" id="PTHR10174:SF222">
    <property type="entry name" value="GH10083P-RELATED"/>
    <property type="match status" value="1"/>
</dbReference>
<name>A0A9P0N490_SPOLI</name>
<keyword evidence="3" id="KW-1185">Reference proteome</keyword>
<evidence type="ECO:0000313" key="3">
    <source>
        <dbReference type="Proteomes" id="UP001153321"/>
    </source>
</evidence>
<protein>
    <recommendedName>
        <fullName evidence="1">CRAL-TRIO domain-containing protein</fullName>
    </recommendedName>
</protein>
<dbReference type="InterPro" id="IPR036865">
    <property type="entry name" value="CRAL-TRIO_dom_sf"/>
</dbReference>
<evidence type="ECO:0000259" key="1">
    <source>
        <dbReference type="PROSITE" id="PS50191"/>
    </source>
</evidence>
<evidence type="ECO:0000313" key="2">
    <source>
        <dbReference type="EMBL" id="CAH1640965.1"/>
    </source>
</evidence>
<dbReference type="SUPFAM" id="SSF52087">
    <property type="entry name" value="CRAL/TRIO domain"/>
    <property type="match status" value="1"/>
</dbReference>
<proteinExistence type="predicted"/>
<dbReference type="AlphaFoldDB" id="A0A9P0N490"/>
<dbReference type="SUPFAM" id="SSF46938">
    <property type="entry name" value="CRAL/TRIO N-terminal domain"/>
    <property type="match status" value="1"/>
</dbReference>
<dbReference type="InterPro" id="IPR036273">
    <property type="entry name" value="CRAL/TRIO_N_dom_sf"/>
</dbReference>
<dbReference type="CDD" id="cd00170">
    <property type="entry name" value="SEC14"/>
    <property type="match status" value="1"/>
</dbReference>
<dbReference type="Pfam" id="PF00650">
    <property type="entry name" value="CRAL_TRIO"/>
    <property type="match status" value="1"/>
</dbReference>
<dbReference type="GO" id="GO:0016020">
    <property type="term" value="C:membrane"/>
    <property type="evidence" value="ECO:0007669"/>
    <property type="project" value="TreeGrafter"/>
</dbReference>
<dbReference type="Proteomes" id="UP001153321">
    <property type="component" value="Chromosome 22"/>
</dbReference>
<dbReference type="EMBL" id="LR824553">
    <property type="protein sequence ID" value="CAH1640965.1"/>
    <property type="molecule type" value="Genomic_DNA"/>
</dbReference>
<sequence length="374" mass="43695">MRHTGNEIVFLLMKKEKSVIRFFHEEIVQYNYTLLFKKESSFIPEKTISEVEISTKMDDTIREPEDHFIRFGPEVVEEIRREHNFDKKEDRDEAIAIIEKWLKSQDHLVKKDFDRAYLERCIITSKSSLERTKKQIDKLATFKTLVPKYFQVINILDSDVTPILHAGYFAILPTLTKDYHRVSVLKLKSTIDIKSTYFEQLFKFIVVVAEYLKSNDYCRGYKLIVDLMDVNPSDIISKLNLVELQQFLPILTEGYGTKIKGIIYLTSSKFIDGFIKIVKPFFSEKIASRLHVAPNLEALRELLPEEILPEEYGGKAPSLSILHEKIVKQLSSVQQQAIMKEMNRARTDETKRQRDKFNDQYMGMAGTFRTLSLD</sequence>